<evidence type="ECO:0000313" key="3">
    <source>
        <dbReference type="Proteomes" id="UP001153954"/>
    </source>
</evidence>
<comment type="caution">
    <text evidence="2">The sequence shown here is derived from an EMBL/GenBank/DDBJ whole genome shotgun (WGS) entry which is preliminary data.</text>
</comment>
<protein>
    <recommendedName>
        <fullName evidence="1">AB hydrolase-1 domain-containing protein</fullName>
    </recommendedName>
</protein>
<evidence type="ECO:0000313" key="2">
    <source>
        <dbReference type="EMBL" id="CAH2085260.1"/>
    </source>
</evidence>
<dbReference type="GO" id="GO:0017171">
    <property type="term" value="F:serine hydrolase activity"/>
    <property type="evidence" value="ECO:0007669"/>
    <property type="project" value="TreeGrafter"/>
</dbReference>
<gene>
    <name evidence="2" type="ORF">EEDITHA_LOCUS1753</name>
</gene>
<organism evidence="2 3">
    <name type="scientific">Euphydryas editha</name>
    <name type="common">Edith's checkerspot</name>
    <dbReference type="NCBI Taxonomy" id="104508"/>
    <lineage>
        <taxon>Eukaryota</taxon>
        <taxon>Metazoa</taxon>
        <taxon>Ecdysozoa</taxon>
        <taxon>Arthropoda</taxon>
        <taxon>Hexapoda</taxon>
        <taxon>Insecta</taxon>
        <taxon>Pterygota</taxon>
        <taxon>Neoptera</taxon>
        <taxon>Endopterygota</taxon>
        <taxon>Lepidoptera</taxon>
        <taxon>Glossata</taxon>
        <taxon>Ditrysia</taxon>
        <taxon>Papilionoidea</taxon>
        <taxon>Nymphalidae</taxon>
        <taxon>Nymphalinae</taxon>
        <taxon>Euphydryas</taxon>
    </lineage>
</organism>
<name>A0AAU9TIC8_EUPED</name>
<sequence>MFTIRKAVSSNCLRFSRAFFSTKTLPKEDKIKIGNHVINYLTVGNGPHKVFCAPGALGTIWTEFKPQIEGFMHDKFSLIVWDPPGYGKSYPPAKEFTVDFLEKDADAAYQMMKELHIPKFSVLGFSDGGITSLILAGKYPNAVNKLVVWGANSFILPNELESYKKIRDINKWSKRALEPLIEVYGKERLANYWASWVDAMVTIYNTKQGNICSELLKNIQCPTYILYGEKDPLVDCVHVSHLHTHISGSRIHLYPEGKHHIHMRYSEDFNKRVQEFLLQA</sequence>
<reference evidence="2" key="1">
    <citation type="submission" date="2022-03" db="EMBL/GenBank/DDBJ databases">
        <authorList>
            <person name="Tunstrom K."/>
        </authorList>
    </citation>
    <scope>NUCLEOTIDE SEQUENCE</scope>
</reference>
<dbReference type="AlphaFoldDB" id="A0AAU9TIC8"/>
<evidence type="ECO:0000259" key="1">
    <source>
        <dbReference type="Pfam" id="PF00561"/>
    </source>
</evidence>
<keyword evidence="3" id="KW-1185">Reference proteome</keyword>
<dbReference type="Proteomes" id="UP001153954">
    <property type="component" value="Unassembled WGS sequence"/>
</dbReference>
<dbReference type="EMBL" id="CAKOGL010000004">
    <property type="protein sequence ID" value="CAH2085260.1"/>
    <property type="molecule type" value="Genomic_DNA"/>
</dbReference>
<dbReference type="Gene3D" id="3.40.50.1820">
    <property type="entry name" value="alpha/beta hydrolase"/>
    <property type="match status" value="1"/>
</dbReference>
<feature type="domain" description="AB hydrolase-1" evidence="1">
    <location>
        <begin position="52"/>
        <end position="158"/>
    </location>
</feature>
<dbReference type="Pfam" id="PF00561">
    <property type="entry name" value="Abhydrolase_1"/>
    <property type="match status" value="1"/>
</dbReference>
<proteinExistence type="predicted"/>
<dbReference type="PANTHER" id="PTHR46331">
    <property type="entry name" value="VALACYCLOVIR HYDROLASE"/>
    <property type="match status" value="1"/>
</dbReference>
<accession>A0AAU9TIC8</accession>
<dbReference type="InterPro" id="IPR000073">
    <property type="entry name" value="AB_hydrolase_1"/>
</dbReference>
<dbReference type="SUPFAM" id="SSF53474">
    <property type="entry name" value="alpha/beta-Hydrolases"/>
    <property type="match status" value="1"/>
</dbReference>
<dbReference type="InterPro" id="IPR029058">
    <property type="entry name" value="AB_hydrolase_fold"/>
</dbReference>
<dbReference type="PANTHER" id="PTHR46331:SF2">
    <property type="entry name" value="VALACYCLOVIR HYDROLASE"/>
    <property type="match status" value="1"/>
</dbReference>